<keyword evidence="9 11" id="KW-0472">Membrane</keyword>
<dbReference type="Gene3D" id="3.40.50.2000">
    <property type="entry name" value="Glycogen Phosphorylase B"/>
    <property type="match status" value="1"/>
</dbReference>
<evidence type="ECO:0000256" key="11">
    <source>
        <dbReference type="SAM" id="Phobius"/>
    </source>
</evidence>
<sequence length="304" mass="33336">MDAHRVQLSNPPEISSSSSFLMTNFVSPITSLTTTSQMLILLLVTTLILLNIIFFRLIRILSRPPPSRRSQPSSANPTHILIVLGSGGHTAEMLNILSQTPCLQLDFTYRTYVVSSGDGFSALKAHEFEKSLFADLSSTSGLSIPEGTASNYDVVTIHRARKVHQSIYTAPFSSLRCLLHCIAVLNGSHRDLKRRHSSRGYPDLILTNGPGTGVIVVLASLILLFFGHSGPSPAFTSTSKDSDREVSQPGGQMRSIFIESWARVKTLSLSGRLLKPFVSRFIVQWPQLARSEGSRVEYIGPLVT</sequence>
<name>A0AAV9Q9S4_9PEZI</name>
<dbReference type="AlphaFoldDB" id="A0AAV9Q9S4"/>
<keyword evidence="13" id="KW-1185">Reference proteome</keyword>
<dbReference type="PANTHER" id="PTHR12154">
    <property type="entry name" value="GLYCOSYL TRANSFERASE-RELATED"/>
    <property type="match status" value="1"/>
</dbReference>
<evidence type="ECO:0000313" key="12">
    <source>
        <dbReference type="EMBL" id="KAK5538894.1"/>
    </source>
</evidence>
<dbReference type="GO" id="GO:0006488">
    <property type="term" value="P:dolichol-linked oligosaccharide biosynthetic process"/>
    <property type="evidence" value="ECO:0007669"/>
    <property type="project" value="InterPro"/>
</dbReference>
<dbReference type="PANTHER" id="PTHR12154:SF4">
    <property type="entry name" value="UDP-N-ACETYLGLUCOSAMINE TRANSFERASE SUBUNIT ALG14 HOMOLOG"/>
    <property type="match status" value="1"/>
</dbReference>
<keyword evidence="12" id="KW-0808">Transferase</keyword>
<evidence type="ECO:0000256" key="6">
    <source>
        <dbReference type="ARBA" id="ARBA00022692"/>
    </source>
</evidence>
<comment type="similarity">
    <text evidence="3">Belongs to the ALG14 family.</text>
</comment>
<reference evidence="12 13" key="1">
    <citation type="submission" date="2023-06" db="EMBL/GenBank/DDBJ databases">
        <title>Black Yeasts Isolated from many extreme environments.</title>
        <authorList>
            <person name="Coleine C."/>
            <person name="Stajich J.E."/>
            <person name="Selbmann L."/>
        </authorList>
    </citation>
    <scope>NUCLEOTIDE SEQUENCE [LARGE SCALE GENOMIC DNA]</scope>
    <source>
        <strain evidence="12 13">CCFEE 5887</strain>
    </source>
</reference>
<evidence type="ECO:0000256" key="1">
    <source>
        <dbReference type="ARBA" id="ARBA00004389"/>
    </source>
</evidence>
<keyword evidence="8 11" id="KW-1133">Transmembrane helix</keyword>
<accession>A0AAV9Q9S4</accession>
<gene>
    <name evidence="12" type="primary">ALG14</name>
    <name evidence="12" type="ORF">LTR25_004438</name>
</gene>
<evidence type="ECO:0000313" key="13">
    <source>
        <dbReference type="Proteomes" id="UP001345827"/>
    </source>
</evidence>
<dbReference type="Pfam" id="PF08660">
    <property type="entry name" value="Alg14"/>
    <property type="match status" value="1"/>
</dbReference>
<evidence type="ECO:0000256" key="3">
    <source>
        <dbReference type="ARBA" id="ARBA00009731"/>
    </source>
</evidence>
<dbReference type="GO" id="GO:0043541">
    <property type="term" value="C:UDP-N-acetylglucosamine transferase complex"/>
    <property type="evidence" value="ECO:0007669"/>
    <property type="project" value="TreeGrafter"/>
</dbReference>
<feature type="transmembrane region" description="Helical" evidence="11">
    <location>
        <begin position="38"/>
        <end position="58"/>
    </location>
</feature>
<evidence type="ECO:0000256" key="10">
    <source>
        <dbReference type="ARBA" id="ARBA00032062"/>
    </source>
</evidence>
<comment type="caution">
    <text evidence="12">The sequence shown here is derived from an EMBL/GenBank/DDBJ whole genome shotgun (WGS) entry which is preliminary data.</text>
</comment>
<dbReference type="Proteomes" id="UP001345827">
    <property type="component" value="Unassembled WGS sequence"/>
</dbReference>
<keyword evidence="7" id="KW-0256">Endoplasmic reticulum</keyword>
<proteinExistence type="inferred from homology"/>
<keyword evidence="12" id="KW-0328">Glycosyltransferase</keyword>
<feature type="transmembrane region" description="Helical" evidence="11">
    <location>
        <begin position="205"/>
        <end position="226"/>
    </location>
</feature>
<comment type="subcellular location">
    <subcellularLocation>
        <location evidence="1">Endoplasmic reticulum membrane</location>
        <topology evidence="1">Single-pass membrane protein</topology>
    </subcellularLocation>
    <subcellularLocation>
        <location evidence="2">Nucleus membrane</location>
        <topology evidence="2">Single-pass membrane protein</topology>
    </subcellularLocation>
</comment>
<comment type="subunit">
    <text evidence="4">Heterodimer with ALG13 to form a functional enzyme.</text>
</comment>
<dbReference type="InterPro" id="IPR013969">
    <property type="entry name" value="Oligosacch_biosynth_Alg14"/>
</dbReference>
<evidence type="ECO:0000256" key="9">
    <source>
        <dbReference type="ARBA" id="ARBA00023136"/>
    </source>
</evidence>
<evidence type="ECO:0000256" key="8">
    <source>
        <dbReference type="ARBA" id="ARBA00022989"/>
    </source>
</evidence>
<dbReference type="GO" id="GO:0004577">
    <property type="term" value="F:N-acetylglucosaminyldiphosphodolichol N-acetylglucosaminyltransferase activity"/>
    <property type="evidence" value="ECO:0007669"/>
    <property type="project" value="TreeGrafter"/>
</dbReference>
<dbReference type="GO" id="GO:0031965">
    <property type="term" value="C:nuclear membrane"/>
    <property type="evidence" value="ECO:0007669"/>
    <property type="project" value="UniProtKB-SubCell"/>
</dbReference>
<evidence type="ECO:0000256" key="4">
    <source>
        <dbReference type="ARBA" id="ARBA00011335"/>
    </source>
</evidence>
<protein>
    <recommendedName>
        <fullName evidence="5">UDP-N-acetylglucosamine transferase subunit ALG14</fullName>
    </recommendedName>
    <alternativeName>
        <fullName evidence="10">Asparagine-linked glycosylation protein 14</fullName>
    </alternativeName>
</protein>
<evidence type="ECO:0000256" key="5">
    <source>
        <dbReference type="ARBA" id="ARBA00017467"/>
    </source>
</evidence>
<evidence type="ECO:0000256" key="2">
    <source>
        <dbReference type="ARBA" id="ARBA00004590"/>
    </source>
</evidence>
<dbReference type="EMBL" id="JAXLQG010000006">
    <property type="protein sequence ID" value="KAK5538894.1"/>
    <property type="molecule type" value="Genomic_DNA"/>
</dbReference>
<evidence type="ECO:0000256" key="7">
    <source>
        <dbReference type="ARBA" id="ARBA00022824"/>
    </source>
</evidence>
<organism evidence="12 13">
    <name type="scientific">Vermiconidia calcicola</name>
    <dbReference type="NCBI Taxonomy" id="1690605"/>
    <lineage>
        <taxon>Eukaryota</taxon>
        <taxon>Fungi</taxon>
        <taxon>Dikarya</taxon>
        <taxon>Ascomycota</taxon>
        <taxon>Pezizomycotina</taxon>
        <taxon>Dothideomycetes</taxon>
        <taxon>Dothideomycetidae</taxon>
        <taxon>Mycosphaerellales</taxon>
        <taxon>Extremaceae</taxon>
        <taxon>Vermiconidia</taxon>
    </lineage>
</organism>
<keyword evidence="6 11" id="KW-0812">Transmembrane</keyword>